<dbReference type="SUPFAM" id="SSF88659">
    <property type="entry name" value="Sigma3 and sigma4 domains of RNA polymerase sigma factors"/>
    <property type="match status" value="1"/>
</dbReference>
<dbReference type="InterPro" id="IPR013325">
    <property type="entry name" value="RNA_pol_sigma_r2"/>
</dbReference>
<organism evidence="7 8">
    <name type="scientific">Mucilaginibacter rubeus</name>
    <dbReference type="NCBI Taxonomy" id="2027860"/>
    <lineage>
        <taxon>Bacteria</taxon>
        <taxon>Pseudomonadati</taxon>
        <taxon>Bacteroidota</taxon>
        <taxon>Sphingobacteriia</taxon>
        <taxon>Sphingobacteriales</taxon>
        <taxon>Sphingobacteriaceae</taxon>
        <taxon>Mucilaginibacter</taxon>
    </lineage>
</organism>
<dbReference type="InterPro" id="IPR013249">
    <property type="entry name" value="RNA_pol_sigma70_r4_t2"/>
</dbReference>
<feature type="domain" description="RNA polymerase sigma-70 region 2" evidence="5">
    <location>
        <begin position="27"/>
        <end position="92"/>
    </location>
</feature>
<dbReference type="NCBIfam" id="TIGR02937">
    <property type="entry name" value="sigma70-ECF"/>
    <property type="match status" value="1"/>
</dbReference>
<keyword evidence="3" id="KW-0731">Sigma factor</keyword>
<evidence type="ECO:0000256" key="3">
    <source>
        <dbReference type="ARBA" id="ARBA00023082"/>
    </source>
</evidence>
<dbReference type="CDD" id="cd06171">
    <property type="entry name" value="Sigma70_r4"/>
    <property type="match status" value="1"/>
</dbReference>
<dbReference type="Proteomes" id="UP000251402">
    <property type="component" value="Chromosome"/>
</dbReference>
<sequence length="197" mass="22780">MAYKDLAEKDLISLLQQNDDAAFSEIFNRHWGFAYLHALKLLNDEDEAKDIVQEVFTSIWNQSGSLTGETNLRAYIFSAVRNRTLNHIRDQKVRSEYMDLFAIYCAQHQNIILDAIHEKELLSAINLVIDSLPPRMKEIFELSRTEHLSHKEIADKLDISTGTVKRQISNALYILKDRLDKPENLIVIIFLQSIKGH</sequence>
<reference evidence="7" key="1">
    <citation type="submission" date="2019-08" db="EMBL/GenBank/DDBJ databases">
        <title>Comparative genome analysis confer to the adaptation heavy metal polluted environment.</title>
        <authorList>
            <person name="Li Y."/>
        </authorList>
    </citation>
    <scope>NUCLEOTIDE SEQUENCE [LARGE SCALE GENOMIC DNA]</scope>
    <source>
        <strain evidence="7">P1</strain>
    </source>
</reference>
<dbReference type="GO" id="GO:0003677">
    <property type="term" value="F:DNA binding"/>
    <property type="evidence" value="ECO:0007669"/>
    <property type="project" value="InterPro"/>
</dbReference>
<dbReference type="EMBL" id="CP043450">
    <property type="protein sequence ID" value="QEM11740.1"/>
    <property type="molecule type" value="Genomic_DNA"/>
</dbReference>
<dbReference type="InterPro" id="IPR036388">
    <property type="entry name" value="WH-like_DNA-bd_sf"/>
</dbReference>
<protein>
    <submittedName>
        <fullName evidence="7">RNA polymerase sigma-70 factor</fullName>
    </submittedName>
</protein>
<dbReference type="InterPro" id="IPR013324">
    <property type="entry name" value="RNA_pol_sigma_r3/r4-like"/>
</dbReference>
<evidence type="ECO:0000256" key="1">
    <source>
        <dbReference type="ARBA" id="ARBA00010641"/>
    </source>
</evidence>
<dbReference type="AlphaFoldDB" id="A0A5C1I383"/>
<dbReference type="KEGG" id="mrub:DEO27_017480"/>
<dbReference type="InterPro" id="IPR007627">
    <property type="entry name" value="RNA_pol_sigma70_r2"/>
</dbReference>
<dbReference type="Gene3D" id="1.10.10.10">
    <property type="entry name" value="Winged helix-like DNA-binding domain superfamily/Winged helix DNA-binding domain"/>
    <property type="match status" value="1"/>
</dbReference>
<keyword evidence="8" id="KW-1185">Reference proteome</keyword>
<dbReference type="PANTHER" id="PTHR43133:SF46">
    <property type="entry name" value="RNA POLYMERASE SIGMA-70 FACTOR ECF SUBFAMILY"/>
    <property type="match status" value="1"/>
</dbReference>
<evidence type="ECO:0000256" key="2">
    <source>
        <dbReference type="ARBA" id="ARBA00023015"/>
    </source>
</evidence>
<evidence type="ECO:0000313" key="8">
    <source>
        <dbReference type="Proteomes" id="UP000251402"/>
    </source>
</evidence>
<evidence type="ECO:0000259" key="5">
    <source>
        <dbReference type="Pfam" id="PF04542"/>
    </source>
</evidence>
<dbReference type="Pfam" id="PF04542">
    <property type="entry name" value="Sigma70_r2"/>
    <property type="match status" value="1"/>
</dbReference>
<proteinExistence type="inferred from homology"/>
<dbReference type="PANTHER" id="PTHR43133">
    <property type="entry name" value="RNA POLYMERASE ECF-TYPE SIGMA FACTO"/>
    <property type="match status" value="1"/>
</dbReference>
<evidence type="ECO:0000259" key="6">
    <source>
        <dbReference type="Pfam" id="PF08281"/>
    </source>
</evidence>
<dbReference type="NCBIfam" id="TIGR02985">
    <property type="entry name" value="Sig70_bacteroi1"/>
    <property type="match status" value="1"/>
</dbReference>
<dbReference type="Gene3D" id="1.10.1740.10">
    <property type="match status" value="1"/>
</dbReference>
<gene>
    <name evidence="7" type="ORF">DEO27_017480</name>
</gene>
<evidence type="ECO:0000313" key="7">
    <source>
        <dbReference type="EMBL" id="QEM11740.1"/>
    </source>
</evidence>
<name>A0A5C1I383_9SPHI</name>
<dbReference type="InterPro" id="IPR014284">
    <property type="entry name" value="RNA_pol_sigma-70_dom"/>
</dbReference>
<dbReference type="InterPro" id="IPR039425">
    <property type="entry name" value="RNA_pol_sigma-70-like"/>
</dbReference>
<dbReference type="RefSeq" id="WP_112567576.1">
    <property type="nucleotide sequence ID" value="NZ_CP043450.1"/>
</dbReference>
<dbReference type="Pfam" id="PF08281">
    <property type="entry name" value="Sigma70_r4_2"/>
    <property type="match status" value="1"/>
</dbReference>
<keyword evidence="4" id="KW-0804">Transcription</keyword>
<evidence type="ECO:0000256" key="4">
    <source>
        <dbReference type="ARBA" id="ARBA00023163"/>
    </source>
</evidence>
<keyword evidence="2" id="KW-0805">Transcription regulation</keyword>
<dbReference type="InterPro" id="IPR014327">
    <property type="entry name" value="RNA_pol_sigma70_bacteroid"/>
</dbReference>
<dbReference type="GO" id="GO:0016987">
    <property type="term" value="F:sigma factor activity"/>
    <property type="evidence" value="ECO:0007669"/>
    <property type="project" value="UniProtKB-KW"/>
</dbReference>
<comment type="similarity">
    <text evidence="1">Belongs to the sigma-70 factor family. ECF subfamily.</text>
</comment>
<dbReference type="SUPFAM" id="SSF88946">
    <property type="entry name" value="Sigma2 domain of RNA polymerase sigma factors"/>
    <property type="match status" value="1"/>
</dbReference>
<accession>A0A5C1I383</accession>
<feature type="domain" description="RNA polymerase sigma factor 70 region 4 type 2" evidence="6">
    <location>
        <begin position="125"/>
        <end position="172"/>
    </location>
</feature>
<dbReference type="GO" id="GO:0006352">
    <property type="term" value="P:DNA-templated transcription initiation"/>
    <property type="evidence" value="ECO:0007669"/>
    <property type="project" value="InterPro"/>
</dbReference>
<dbReference type="OrthoDB" id="659569at2"/>